<dbReference type="Gene3D" id="2.30.30.100">
    <property type="match status" value="1"/>
</dbReference>
<reference evidence="2" key="1">
    <citation type="submission" date="2025-08" db="UniProtKB">
        <authorList>
            <consortium name="Ensembl"/>
        </authorList>
    </citation>
    <scope>IDENTIFICATION</scope>
</reference>
<dbReference type="CDD" id="cd01739">
    <property type="entry name" value="LSm11_M"/>
    <property type="match status" value="1"/>
</dbReference>
<dbReference type="GO" id="GO:0071209">
    <property type="term" value="F:U7 snRNA binding"/>
    <property type="evidence" value="ECO:0007669"/>
    <property type="project" value="InterPro"/>
</dbReference>
<dbReference type="PANTHER" id="PTHR21415">
    <property type="entry name" value="U7 SNRNA-ASSOCIATED SM-LIKE PROTEIN LSM11"/>
    <property type="match status" value="1"/>
</dbReference>
<dbReference type="PANTHER" id="PTHR21415:SF1">
    <property type="entry name" value="U7 SNRNA-ASSOCIATED SM-LIKE PROTEIN LSM11"/>
    <property type="match status" value="1"/>
</dbReference>
<dbReference type="AlphaFoldDB" id="A0A8C7ZSB0"/>
<feature type="region of interest" description="Disordered" evidence="1">
    <location>
        <begin position="35"/>
        <end position="68"/>
    </location>
</feature>
<feature type="compositionally biased region" description="Basic and acidic residues" evidence="1">
    <location>
        <begin position="35"/>
        <end position="45"/>
    </location>
</feature>
<dbReference type="Proteomes" id="UP000694383">
    <property type="component" value="Unplaced"/>
</dbReference>
<evidence type="ECO:0000256" key="1">
    <source>
        <dbReference type="SAM" id="MobiDB-lite"/>
    </source>
</evidence>
<keyword evidence="3" id="KW-1185">Reference proteome</keyword>
<dbReference type="GO" id="GO:0005683">
    <property type="term" value="C:U7 snRNP"/>
    <property type="evidence" value="ECO:0007669"/>
    <property type="project" value="TreeGrafter"/>
</dbReference>
<dbReference type="Ensembl" id="ENSOSIT00000048530.1">
    <property type="protein sequence ID" value="ENSOSIP00000046164.1"/>
    <property type="gene ID" value="ENSOSIG00000021896.1"/>
</dbReference>
<feature type="compositionally biased region" description="Basic and acidic residues" evidence="1">
    <location>
        <begin position="58"/>
        <end position="68"/>
    </location>
</feature>
<organism evidence="2 3">
    <name type="scientific">Oryzias sinensis</name>
    <name type="common">Chinese medaka</name>
    <dbReference type="NCBI Taxonomy" id="183150"/>
    <lineage>
        <taxon>Eukaryota</taxon>
        <taxon>Metazoa</taxon>
        <taxon>Chordata</taxon>
        <taxon>Craniata</taxon>
        <taxon>Vertebrata</taxon>
        <taxon>Euteleostomi</taxon>
        <taxon>Actinopterygii</taxon>
        <taxon>Neopterygii</taxon>
        <taxon>Teleostei</taxon>
        <taxon>Neoteleostei</taxon>
        <taxon>Acanthomorphata</taxon>
        <taxon>Ovalentaria</taxon>
        <taxon>Atherinomorphae</taxon>
        <taxon>Beloniformes</taxon>
        <taxon>Adrianichthyidae</taxon>
        <taxon>Oryziinae</taxon>
        <taxon>Oryzias</taxon>
    </lineage>
</organism>
<evidence type="ECO:0000313" key="2">
    <source>
        <dbReference type="Ensembl" id="ENSOSIP00000046164.1"/>
    </source>
</evidence>
<feature type="compositionally biased region" description="Polar residues" evidence="1">
    <location>
        <begin position="46"/>
        <end position="55"/>
    </location>
</feature>
<reference evidence="2" key="2">
    <citation type="submission" date="2025-09" db="UniProtKB">
        <authorList>
            <consortium name="Ensembl"/>
        </authorList>
    </citation>
    <scope>IDENTIFICATION</scope>
</reference>
<sequence>MREYGFFFLSLSFPSIHCFCKIRSFAVVSNMEERERKSVEPDHNVTEATPSTSAEGATGRDIESGDPADKINVCSDNFDPLLALYSPTAPPLPFPNIKCFNNVAEYESFLKGGRGRAKPENVEKRRRKAQKGVADPERIDRLRKLMVPSSEEGEGSTAKPRRKQKILKNVLTRMPLCKGSPLGELHRCIQERIRIKVHIRTFKGMRGVCSGFLVAFDKFWNMAMVDVDETYREPLFGEALYHEKALTISRLFEKLNLQESPGGTDVQEKADQHPPANPRAAPESCFAQMKGDGATSQSELPEAIKSKQGKLQVSLKAKDPHMHPKGESQKYGKVYTRHINQLFIRAQEDPSALEGRRTASTLDVFSSFRLRHFPKLPKSAKASCLGCWAMAGLIPIPIVPGIPMAIPP</sequence>
<dbReference type="GeneTree" id="ENSGT00390000012944"/>
<evidence type="ECO:0000313" key="3">
    <source>
        <dbReference type="Proteomes" id="UP000694383"/>
    </source>
</evidence>
<dbReference type="SUPFAM" id="SSF50182">
    <property type="entry name" value="Sm-like ribonucleoproteins"/>
    <property type="match status" value="1"/>
</dbReference>
<dbReference type="InterPro" id="IPR010920">
    <property type="entry name" value="LSM_dom_sf"/>
</dbReference>
<name>A0A8C7ZSB0_9TELE</name>
<dbReference type="GO" id="GO:0006398">
    <property type="term" value="P:mRNA 3'-end processing by stem-loop binding and cleavage"/>
    <property type="evidence" value="ECO:0007669"/>
    <property type="project" value="TreeGrafter"/>
</dbReference>
<protein>
    <submittedName>
        <fullName evidence="2">LSM11, U7 small nuclear RNA associated</fullName>
    </submittedName>
</protein>
<dbReference type="InterPro" id="IPR034109">
    <property type="entry name" value="Lsm11_M"/>
</dbReference>
<feature type="region of interest" description="Disordered" evidence="1">
    <location>
        <begin position="260"/>
        <end position="283"/>
    </location>
</feature>
<dbReference type="InterPro" id="IPR039267">
    <property type="entry name" value="Lsm11"/>
</dbReference>
<proteinExistence type="predicted"/>
<accession>A0A8C7ZSB0</accession>
<feature type="region of interest" description="Disordered" evidence="1">
    <location>
        <begin position="114"/>
        <end position="133"/>
    </location>
</feature>